<evidence type="ECO:0000256" key="1">
    <source>
        <dbReference type="SAM" id="MobiDB-lite"/>
    </source>
</evidence>
<feature type="domain" description="C2H2-type" evidence="2">
    <location>
        <begin position="17"/>
        <end position="39"/>
    </location>
</feature>
<sequence length="400" mass="44837">MSFLPHQSTPQNAAFTCNTCGVRFVVADLQRQHMKTDWHRYNLKRRVAQLPSIASDVFAEKVLAQQKQAQEDDSNDEFGFPERRRVSRGVRQLTKKDLKMMARYEAVRGRASDLGSGVTRESSPAVSVASELSAFSLGDSEHLSEAESFETGSELNYSDVSEDSWAGSESEGDSDVESIESGDLGNVSLPNWMCFYCGKNNSEVENNVRHMSHVHGLYIPERTYLVDLDGLLTFLNEVITLDHDCLVCGFHGKSLESIRSHVASKGHCKLPYESAEEKSVFAEFYDFTEDEPAKKSSSAKKVSFAATDDELTLPSGSKVCHRSLVRASKPNVVAREAPDSCKTVALVDRRFSPGLNNYLVARQERETQRLITRAGNRYERKMKLKKANYQPHFRDEILGT</sequence>
<dbReference type="AlphaFoldDB" id="A0AA91PYW3"/>
<feature type="region of interest" description="Disordered" evidence="1">
    <location>
        <begin position="147"/>
        <end position="180"/>
    </location>
</feature>
<reference evidence="3 4" key="1">
    <citation type="submission" date="2017-04" db="EMBL/GenBank/DDBJ databases">
        <title>Draft genome of the yeast Clavispora lusitaniae type strain CBS 6936.</title>
        <authorList>
            <person name="Durrens P."/>
            <person name="Klopp C."/>
            <person name="Biteau N."/>
            <person name="Fitton-Ouhabi V."/>
            <person name="Dementhon K."/>
            <person name="Accoceberry I."/>
            <person name="Sherman D.J."/>
            <person name="Noel T."/>
        </authorList>
    </citation>
    <scope>NUCLEOTIDE SEQUENCE [LARGE SCALE GENOMIC DNA]</scope>
    <source>
        <strain evidence="3 4">CBS 6936</strain>
    </source>
</reference>
<comment type="caution">
    <text evidence="3">The sequence shown here is derived from an EMBL/GenBank/DDBJ whole genome shotgun (WGS) entry which is preliminary data.</text>
</comment>
<dbReference type="PROSITE" id="PS00028">
    <property type="entry name" value="ZINC_FINGER_C2H2_1"/>
    <property type="match status" value="1"/>
</dbReference>
<protein>
    <submittedName>
        <fullName evidence="3">Cytoplasmic 60S subunit biogenesis factor</fullName>
    </submittedName>
</protein>
<dbReference type="InterPro" id="IPR013087">
    <property type="entry name" value="Znf_C2H2_type"/>
</dbReference>
<dbReference type="Pfam" id="PF12756">
    <property type="entry name" value="zf-C2H2_2"/>
    <property type="match status" value="1"/>
</dbReference>
<dbReference type="InterPro" id="IPR041661">
    <property type="entry name" value="ZN622/Rei1/Reh1_Znf-C2H2"/>
</dbReference>
<evidence type="ECO:0000313" key="3">
    <source>
        <dbReference type="EMBL" id="OVF07558.1"/>
    </source>
</evidence>
<proteinExistence type="predicted"/>
<dbReference type="SMART" id="SM00355">
    <property type="entry name" value="ZnF_C2H2"/>
    <property type="match status" value="3"/>
</dbReference>
<feature type="compositionally biased region" description="Polar residues" evidence="1">
    <location>
        <begin position="150"/>
        <end position="159"/>
    </location>
</feature>
<dbReference type="InterPro" id="IPR036236">
    <property type="entry name" value="Znf_C2H2_sf"/>
</dbReference>
<organism evidence="3 4">
    <name type="scientific">Clavispora lusitaniae</name>
    <name type="common">Candida lusitaniae</name>
    <dbReference type="NCBI Taxonomy" id="36911"/>
    <lineage>
        <taxon>Eukaryota</taxon>
        <taxon>Fungi</taxon>
        <taxon>Dikarya</taxon>
        <taxon>Ascomycota</taxon>
        <taxon>Saccharomycotina</taxon>
        <taxon>Pichiomycetes</taxon>
        <taxon>Metschnikowiaceae</taxon>
        <taxon>Clavispora</taxon>
    </lineage>
</organism>
<dbReference type="SUPFAM" id="SSF57667">
    <property type="entry name" value="beta-beta-alpha zinc fingers"/>
    <property type="match status" value="1"/>
</dbReference>
<dbReference type="InterPro" id="IPR040025">
    <property type="entry name" value="Znf622/Rei1/Reh1"/>
</dbReference>
<feature type="compositionally biased region" description="Acidic residues" evidence="1">
    <location>
        <begin position="170"/>
        <end position="180"/>
    </location>
</feature>
<dbReference type="PANTHER" id="PTHR13182">
    <property type="entry name" value="ZINC FINGER PROTEIN 622"/>
    <property type="match status" value="1"/>
</dbReference>
<evidence type="ECO:0000259" key="2">
    <source>
        <dbReference type="PROSITE" id="PS00028"/>
    </source>
</evidence>
<dbReference type="PANTHER" id="PTHR13182:SF8">
    <property type="entry name" value="CYTOPLASMIC 60S SUBUNIT BIOGENESIS FACTOR ZNF622"/>
    <property type="match status" value="1"/>
</dbReference>
<dbReference type="GO" id="GO:0042273">
    <property type="term" value="P:ribosomal large subunit biogenesis"/>
    <property type="evidence" value="ECO:0007669"/>
    <property type="project" value="TreeGrafter"/>
</dbReference>
<dbReference type="GO" id="GO:0030687">
    <property type="term" value="C:preribosome, large subunit precursor"/>
    <property type="evidence" value="ECO:0007669"/>
    <property type="project" value="TreeGrafter"/>
</dbReference>
<dbReference type="EMBL" id="LYUB02000012">
    <property type="protein sequence ID" value="OVF07558.1"/>
    <property type="molecule type" value="Genomic_DNA"/>
</dbReference>
<accession>A0AA91PYW3</accession>
<evidence type="ECO:0000313" key="4">
    <source>
        <dbReference type="Proteomes" id="UP000195602"/>
    </source>
</evidence>
<dbReference type="KEGG" id="clus:A9F13_12g00836"/>
<gene>
    <name evidence="3" type="ORF">A9F13_12g00836</name>
</gene>
<name>A0AA91PYW3_CLALS</name>
<dbReference type="Proteomes" id="UP000195602">
    <property type="component" value="Unassembled WGS sequence"/>
</dbReference>